<evidence type="ECO:0000256" key="11">
    <source>
        <dbReference type="SAM" id="SignalP"/>
    </source>
</evidence>
<dbReference type="Proteomes" id="UP000189966">
    <property type="component" value="Unassembled WGS sequence"/>
</dbReference>
<evidence type="ECO:0000259" key="12">
    <source>
        <dbReference type="PROSITE" id="PS52015"/>
    </source>
</evidence>
<dbReference type="PROSITE" id="PS52015">
    <property type="entry name" value="TONB_CTD"/>
    <property type="match status" value="1"/>
</dbReference>
<feature type="compositionally biased region" description="Low complexity" evidence="10">
    <location>
        <begin position="61"/>
        <end position="74"/>
    </location>
</feature>
<feature type="signal peptide" evidence="11">
    <location>
        <begin position="1"/>
        <end position="22"/>
    </location>
</feature>
<evidence type="ECO:0000256" key="2">
    <source>
        <dbReference type="ARBA" id="ARBA00006555"/>
    </source>
</evidence>
<feature type="domain" description="TonB C-terminal" evidence="12">
    <location>
        <begin position="188"/>
        <end position="278"/>
    </location>
</feature>
<dbReference type="InterPro" id="IPR006260">
    <property type="entry name" value="TonB/TolA_C"/>
</dbReference>
<name>A0A1T5I123_9GAMM</name>
<keyword evidence="5" id="KW-0997">Cell inner membrane</keyword>
<accession>A0A1T5I123</accession>
<evidence type="ECO:0000256" key="7">
    <source>
        <dbReference type="ARBA" id="ARBA00022927"/>
    </source>
</evidence>
<sequence>MNTKRYVAAGAVSLLVHSMFLAAMPAKDPITLTMGSDTPHVSLTFVAVPPAVAKTPPPTVTPVSTPTESVPTKSAPVKPPVISTMKRLAKTATVDKTVPKKAPTLKKTAPPKKKTTPPTKNSVTPIKNVTSVKKKQLTHKKPLKQTSSAITTMTDTKTALKSTKALSNQSNKTAATAVDNAGTQALQLVSKPTFVTRPGAVNYPKLAKRRGIEGQVLIEVWIGIKGQQLKQKLIKSSGAHILDNAAITAIKKWHFSSHIVNGKAIAHRVQIPVRFKLD</sequence>
<dbReference type="GO" id="GO:0055085">
    <property type="term" value="P:transmembrane transport"/>
    <property type="evidence" value="ECO:0007669"/>
    <property type="project" value="InterPro"/>
</dbReference>
<comment type="subcellular location">
    <subcellularLocation>
        <location evidence="1">Cell inner membrane</location>
        <topology evidence="1">Single-pass membrane protein</topology>
        <orientation evidence="1">Periplasmic side</orientation>
    </subcellularLocation>
</comment>
<dbReference type="OrthoDB" id="9816142at2"/>
<evidence type="ECO:0000256" key="3">
    <source>
        <dbReference type="ARBA" id="ARBA00022448"/>
    </source>
</evidence>
<comment type="similarity">
    <text evidence="2">Belongs to the TonB family.</text>
</comment>
<dbReference type="GO" id="GO:0015031">
    <property type="term" value="P:protein transport"/>
    <property type="evidence" value="ECO:0007669"/>
    <property type="project" value="UniProtKB-KW"/>
</dbReference>
<evidence type="ECO:0000256" key="10">
    <source>
        <dbReference type="SAM" id="MobiDB-lite"/>
    </source>
</evidence>
<dbReference type="AlphaFoldDB" id="A0A1T5I123"/>
<feature type="region of interest" description="Disordered" evidence="10">
    <location>
        <begin position="56"/>
        <end position="78"/>
    </location>
</feature>
<evidence type="ECO:0000313" key="13">
    <source>
        <dbReference type="EMBL" id="SKC32675.1"/>
    </source>
</evidence>
<dbReference type="InterPro" id="IPR037682">
    <property type="entry name" value="TonB_C"/>
</dbReference>
<feature type="chain" id="PRO_5013046800" evidence="11">
    <location>
        <begin position="23"/>
        <end position="278"/>
    </location>
</feature>
<keyword evidence="4" id="KW-1003">Cell membrane</keyword>
<keyword evidence="11" id="KW-0732">Signal</keyword>
<dbReference type="GO" id="GO:0098797">
    <property type="term" value="C:plasma membrane protein complex"/>
    <property type="evidence" value="ECO:0007669"/>
    <property type="project" value="TreeGrafter"/>
</dbReference>
<evidence type="ECO:0000256" key="1">
    <source>
        <dbReference type="ARBA" id="ARBA00004383"/>
    </source>
</evidence>
<keyword evidence="7" id="KW-0653">Protein transport</keyword>
<keyword evidence="8" id="KW-1133">Transmembrane helix</keyword>
<keyword evidence="6" id="KW-0812">Transmembrane</keyword>
<dbReference type="Gene3D" id="3.30.1150.10">
    <property type="match status" value="1"/>
</dbReference>
<keyword evidence="3" id="KW-0813">Transport</keyword>
<protein>
    <submittedName>
        <fullName evidence="13">Gram-negative bacterial tonB protein</fullName>
    </submittedName>
</protein>
<dbReference type="PANTHER" id="PTHR33446">
    <property type="entry name" value="PROTEIN TONB-RELATED"/>
    <property type="match status" value="1"/>
</dbReference>
<reference evidence="13 14" key="1">
    <citation type="submission" date="2017-02" db="EMBL/GenBank/DDBJ databases">
        <authorList>
            <person name="Peterson S.W."/>
        </authorList>
    </citation>
    <scope>NUCLEOTIDE SEQUENCE [LARGE SCALE GENOMIC DNA]</scope>
    <source>
        <strain evidence="14">type strain: NCCB 100098</strain>
    </source>
</reference>
<feature type="region of interest" description="Disordered" evidence="10">
    <location>
        <begin position="100"/>
        <end position="125"/>
    </location>
</feature>
<dbReference type="RefSeq" id="WP_080157657.1">
    <property type="nucleotide sequence ID" value="NZ_FUZI01000003.1"/>
</dbReference>
<gene>
    <name evidence="13" type="ORF">CZ809_02191</name>
</gene>
<dbReference type="InterPro" id="IPR051045">
    <property type="entry name" value="TonB-dependent_transducer"/>
</dbReference>
<dbReference type="NCBIfam" id="TIGR01352">
    <property type="entry name" value="tonB_Cterm"/>
    <property type="match status" value="1"/>
</dbReference>
<proteinExistence type="inferred from homology"/>
<dbReference type="PANTHER" id="PTHR33446:SF2">
    <property type="entry name" value="PROTEIN TONB"/>
    <property type="match status" value="1"/>
</dbReference>
<evidence type="ECO:0000256" key="6">
    <source>
        <dbReference type="ARBA" id="ARBA00022692"/>
    </source>
</evidence>
<evidence type="ECO:0000256" key="8">
    <source>
        <dbReference type="ARBA" id="ARBA00022989"/>
    </source>
</evidence>
<keyword evidence="9" id="KW-0472">Membrane</keyword>
<dbReference type="GO" id="GO:0031992">
    <property type="term" value="F:energy transducer activity"/>
    <property type="evidence" value="ECO:0007669"/>
    <property type="project" value="TreeGrafter"/>
</dbReference>
<evidence type="ECO:0000256" key="9">
    <source>
        <dbReference type="ARBA" id="ARBA00023136"/>
    </source>
</evidence>
<organism evidence="13 14">
    <name type="scientific">Photobacterium piscicola</name>
    <dbReference type="NCBI Taxonomy" id="1378299"/>
    <lineage>
        <taxon>Bacteria</taxon>
        <taxon>Pseudomonadati</taxon>
        <taxon>Pseudomonadota</taxon>
        <taxon>Gammaproteobacteria</taxon>
        <taxon>Vibrionales</taxon>
        <taxon>Vibrionaceae</taxon>
        <taxon>Photobacterium</taxon>
    </lineage>
</organism>
<evidence type="ECO:0000256" key="4">
    <source>
        <dbReference type="ARBA" id="ARBA00022475"/>
    </source>
</evidence>
<evidence type="ECO:0000256" key="5">
    <source>
        <dbReference type="ARBA" id="ARBA00022519"/>
    </source>
</evidence>
<dbReference type="EMBL" id="FUZI01000003">
    <property type="protein sequence ID" value="SKC32675.1"/>
    <property type="molecule type" value="Genomic_DNA"/>
</dbReference>
<dbReference type="SUPFAM" id="SSF74653">
    <property type="entry name" value="TolA/TonB C-terminal domain"/>
    <property type="match status" value="1"/>
</dbReference>
<evidence type="ECO:0000313" key="14">
    <source>
        <dbReference type="Proteomes" id="UP000189966"/>
    </source>
</evidence>
<dbReference type="Pfam" id="PF03544">
    <property type="entry name" value="TonB_C"/>
    <property type="match status" value="1"/>
</dbReference>